<sequence>MRILLFTGKGGVGKTTLAAATAARSAERGQKVLVVSTDPAHSLGDAFGAALTGEPREVELRDDAAGSGRLARLHAAEVQTRGLLDEAWTELREHLRTMLLGAGISELDAEELTVLPGVEDLLALAEVHRLADSGLWDTVIVDCGPTAETLRLLALPESLSGYLERLFPTHRRMVRGLLAGVAGSENVDRWDSVADALGRLADRLQALRDMLLSADTSVRLVLTPEAVVAAETRRTLTALALQQIRVDGLVVNRLVPHPGSARGEAATWLRTRRKEQDDVIAGVRAATELPLRTVLHRAAEPVGAAALLELGDELHADDEPPRAAASAPAMELGGGGRALDSEYTLRLALPLHDDADVDLARIGDELAITVDGRRRLIALPAVLRRCTVVGAVAGDDGLVVSFRPDPEQWMR</sequence>
<evidence type="ECO:0000256" key="1">
    <source>
        <dbReference type="ARBA" id="ARBA00011040"/>
    </source>
</evidence>
<evidence type="ECO:0000259" key="2">
    <source>
        <dbReference type="Pfam" id="PF02374"/>
    </source>
</evidence>
<protein>
    <submittedName>
        <fullName evidence="4">Arsenite-transporting ATPase</fullName>
    </submittedName>
</protein>
<dbReference type="Gene3D" id="2.60.40.790">
    <property type="match status" value="1"/>
</dbReference>
<dbReference type="AlphaFoldDB" id="A0A840NG33"/>
<comment type="caution">
    <text evidence="4">The sequence shown here is derived from an EMBL/GenBank/DDBJ whole genome shotgun (WGS) entry which is preliminary data.</text>
</comment>
<dbReference type="Pfam" id="PF17886">
    <property type="entry name" value="ArsA_HSP20"/>
    <property type="match status" value="1"/>
</dbReference>
<dbReference type="SUPFAM" id="SSF52540">
    <property type="entry name" value="P-loop containing nucleoside triphosphate hydrolases"/>
    <property type="match status" value="1"/>
</dbReference>
<dbReference type="InterPro" id="IPR016300">
    <property type="entry name" value="ATPase_ArsA/GET3"/>
</dbReference>
<dbReference type="InterPro" id="IPR040612">
    <property type="entry name" value="ArsA_HSP20-like"/>
</dbReference>
<dbReference type="GO" id="GO:0016887">
    <property type="term" value="F:ATP hydrolysis activity"/>
    <property type="evidence" value="ECO:0007669"/>
    <property type="project" value="InterPro"/>
</dbReference>
<dbReference type="Proteomes" id="UP000580474">
    <property type="component" value="Unassembled WGS sequence"/>
</dbReference>
<dbReference type="Pfam" id="PF02374">
    <property type="entry name" value="ArsA_ATPase"/>
    <property type="match status" value="1"/>
</dbReference>
<dbReference type="PANTHER" id="PTHR10803">
    <property type="entry name" value="ARSENICAL PUMP-DRIVING ATPASE ARSENITE-TRANSLOCATING ATPASE"/>
    <property type="match status" value="1"/>
</dbReference>
<reference evidence="4 5" key="1">
    <citation type="submission" date="2020-08" db="EMBL/GenBank/DDBJ databases">
        <title>Sequencing the genomes of 1000 actinobacteria strains.</title>
        <authorList>
            <person name="Klenk H.-P."/>
        </authorList>
    </citation>
    <scope>NUCLEOTIDE SEQUENCE [LARGE SCALE GENOMIC DNA]</scope>
    <source>
        <strain evidence="4 5">DSM 45582</strain>
    </source>
</reference>
<feature type="domain" description="ArsA/GET3 Anion-transporting ATPase-like" evidence="2">
    <location>
        <begin position="1"/>
        <end position="314"/>
    </location>
</feature>
<feature type="domain" description="ArsA HSP20-like" evidence="3">
    <location>
        <begin position="340"/>
        <end position="402"/>
    </location>
</feature>
<dbReference type="InterPro" id="IPR025723">
    <property type="entry name" value="ArsA/GET3_ATPase-like"/>
</dbReference>
<dbReference type="RefSeq" id="WP_184477903.1">
    <property type="nucleotide sequence ID" value="NZ_JACHIV010000001.1"/>
</dbReference>
<keyword evidence="5" id="KW-1185">Reference proteome</keyword>
<dbReference type="GO" id="GO:0005524">
    <property type="term" value="F:ATP binding"/>
    <property type="evidence" value="ECO:0007669"/>
    <property type="project" value="InterPro"/>
</dbReference>
<dbReference type="PANTHER" id="PTHR10803:SF3">
    <property type="entry name" value="ATPASE GET3"/>
    <property type="match status" value="1"/>
</dbReference>
<dbReference type="NCBIfam" id="TIGR00345">
    <property type="entry name" value="GET3_arsA_TRC40"/>
    <property type="match status" value="1"/>
</dbReference>
<gene>
    <name evidence="4" type="ORF">BJ969_001250</name>
</gene>
<organism evidence="4 5">
    <name type="scientific">Saccharopolyspora gloriosae</name>
    <dbReference type="NCBI Taxonomy" id="455344"/>
    <lineage>
        <taxon>Bacteria</taxon>
        <taxon>Bacillati</taxon>
        <taxon>Actinomycetota</taxon>
        <taxon>Actinomycetes</taxon>
        <taxon>Pseudonocardiales</taxon>
        <taxon>Pseudonocardiaceae</taxon>
        <taxon>Saccharopolyspora</taxon>
    </lineage>
</organism>
<dbReference type="InterPro" id="IPR027417">
    <property type="entry name" value="P-loop_NTPase"/>
</dbReference>
<dbReference type="Gene3D" id="3.40.50.300">
    <property type="entry name" value="P-loop containing nucleotide triphosphate hydrolases"/>
    <property type="match status" value="1"/>
</dbReference>
<proteinExistence type="inferred from homology"/>
<dbReference type="CDD" id="cd02035">
    <property type="entry name" value="ArsA"/>
    <property type="match status" value="1"/>
</dbReference>
<name>A0A840NG33_9PSEU</name>
<accession>A0A840NG33</accession>
<dbReference type="EMBL" id="JACHIV010000001">
    <property type="protein sequence ID" value="MBB5068162.1"/>
    <property type="molecule type" value="Genomic_DNA"/>
</dbReference>
<evidence type="ECO:0000313" key="4">
    <source>
        <dbReference type="EMBL" id="MBB5068162.1"/>
    </source>
</evidence>
<dbReference type="InterPro" id="IPR008978">
    <property type="entry name" value="HSP20-like_chaperone"/>
</dbReference>
<evidence type="ECO:0000259" key="3">
    <source>
        <dbReference type="Pfam" id="PF17886"/>
    </source>
</evidence>
<evidence type="ECO:0000313" key="5">
    <source>
        <dbReference type="Proteomes" id="UP000580474"/>
    </source>
</evidence>
<comment type="similarity">
    <text evidence="1">Belongs to the arsA ATPase family.</text>
</comment>